<dbReference type="SUPFAM" id="SSF46689">
    <property type="entry name" value="Homeodomain-like"/>
    <property type="match status" value="2"/>
</dbReference>
<dbReference type="AlphaFoldDB" id="A0A385TZ18"/>
<keyword evidence="1" id="KW-0805">Transcription regulation</keyword>
<dbReference type="PROSITE" id="PS00041">
    <property type="entry name" value="HTH_ARAC_FAMILY_1"/>
    <property type="match status" value="1"/>
</dbReference>
<dbReference type="GO" id="GO:0043565">
    <property type="term" value="F:sequence-specific DNA binding"/>
    <property type="evidence" value="ECO:0007669"/>
    <property type="project" value="InterPro"/>
</dbReference>
<dbReference type="PANTHER" id="PTHR43280">
    <property type="entry name" value="ARAC-FAMILY TRANSCRIPTIONAL REGULATOR"/>
    <property type="match status" value="1"/>
</dbReference>
<sequence length="288" mass="33889">MIFQFTAPPLPHYMICGEDTYQEGDRHPDRYNIGVFDLILVTRGELFLEENGASYSVKAGYHLILRPDAAHRTYLPCQEETHFYWLHFQTVGPWMEAEERIPFALSQSDHPYVQFDNFSFYIPKYGELSSKAQAGRLIEQLQLLQESPSSAARWKQQQLMHELLLLFQAEDEGIQQQHPHYAIAERTASYLRTHYKEPVSYQQLSDAMHFHQNYISICMKKTFGCTPLEFLTRHRIEQAKRLLIHTNEPIGRIAEESGFGSFPYFIRCFVRYTGFKPKSFRLKYRSSR</sequence>
<keyword evidence="6" id="KW-1185">Reference proteome</keyword>
<reference evidence="5 6" key="1">
    <citation type="submission" date="2018-09" db="EMBL/GenBank/DDBJ databases">
        <title>Genome Sequence of Paenibacillus lautus Strain E7593-69, Azo Dye-Degrading Bacteria, Isolated from Commercial Tattoo Inks.</title>
        <authorList>
            <person name="Nho S.W."/>
            <person name="Kim S.-J."/>
            <person name="Kweon O."/>
            <person name="Cerniglia C.E."/>
        </authorList>
    </citation>
    <scope>NUCLEOTIDE SEQUENCE [LARGE SCALE GENOMIC DNA]</scope>
    <source>
        <strain evidence="5 6">E7593-69</strain>
    </source>
</reference>
<protein>
    <submittedName>
        <fullName evidence="5">AraC family transcriptional regulator</fullName>
    </submittedName>
</protein>
<dbReference type="Pfam" id="PF12833">
    <property type="entry name" value="HTH_18"/>
    <property type="match status" value="1"/>
</dbReference>
<gene>
    <name evidence="5" type="ORF">D5F53_11255</name>
</gene>
<dbReference type="SMART" id="SM00342">
    <property type="entry name" value="HTH_ARAC"/>
    <property type="match status" value="1"/>
</dbReference>
<dbReference type="Proteomes" id="UP000266552">
    <property type="component" value="Chromosome"/>
</dbReference>
<name>A0A385TZ18_PAELA</name>
<dbReference type="SUPFAM" id="SSF51215">
    <property type="entry name" value="Regulatory protein AraC"/>
    <property type="match status" value="1"/>
</dbReference>
<evidence type="ECO:0000256" key="3">
    <source>
        <dbReference type="ARBA" id="ARBA00023163"/>
    </source>
</evidence>
<evidence type="ECO:0000256" key="2">
    <source>
        <dbReference type="ARBA" id="ARBA00023125"/>
    </source>
</evidence>
<dbReference type="InterPro" id="IPR018062">
    <property type="entry name" value="HTH_AraC-typ_CS"/>
</dbReference>
<dbReference type="InterPro" id="IPR018060">
    <property type="entry name" value="HTH_AraC"/>
</dbReference>
<dbReference type="EMBL" id="CP032412">
    <property type="protein sequence ID" value="AYB47782.1"/>
    <property type="molecule type" value="Genomic_DNA"/>
</dbReference>
<dbReference type="InterPro" id="IPR009057">
    <property type="entry name" value="Homeodomain-like_sf"/>
</dbReference>
<evidence type="ECO:0000313" key="5">
    <source>
        <dbReference type="EMBL" id="AYB47782.1"/>
    </source>
</evidence>
<evidence type="ECO:0000256" key="1">
    <source>
        <dbReference type="ARBA" id="ARBA00023015"/>
    </source>
</evidence>
<keyword evidence="2" id="KW-0238">DNA-binding</keyword>
<dbReference type="PANTHER" id="PTHR43280:SF30">
    <property type="entry name" value="MMSAB OPERON REGULATORY PROTEIN"/>
    <property type="match status" value="1"/>
</dbReference>
<evidence type="ECO:0000259" key="4">
    <source>
        <dbReference type="PROSITE" id="PS01124"/>
    </source>
</evidence>
<feature type="domain" description="HTH araC/xylS-type" evidence="4">
    <location>
        <begin position="185"/>
        <end position="283"/>
    </location>
</feature>
<evidence type="ECO:0000313" key="6">
    <source>
        <dbReference type="Proteomes" id="UP000266552"/>
    </source>
</evidence>
<keyword evidence="3" id="KW-0804">Transcription</keyword>
<dbReference type="PROSITE" id="PS01124">
    <property type="entry name" value="HTH_ARAC_FAMILY_2"/>
    <property type="match status" value="1"/>
</dbReference>
<dbReference type="Gene3D" id="1.10.10.60">
    <property type="entry name" value="Homeodomain-like"/>
    <property type="match status" value="2"/>
</dbReference>
<proteinExistence type="predicted"/>
<dbReference type="KEGG" id="plw:D5F53_11255"/>
<dbReference type="GO" id="GO:0003700">
    <property type="term" value="F:DNA-binding transcription factor activity"/>
    <property type="evidence" value="ECO:0007669"/>
    <property type="project" value="InterPro"/>
</dbReference>
<dbReference type="InterPro" id="IPR037923">
    <property type="entry name" value="HTH-like"/>
</dbReference>
<organism evidence="5 6">
    <name type="scientific">Paenibacillus lautus</name>
    <name type="common">Bacillus lautus</name>
    <dbReference type="NCBI Taxonomy" id="1401"/>
    <lineage>
        <taxon>Bacteria</taxon>
        <taxon>Bacillati</taxon>
        <taxon>Bacillota</taxon>
        <taxon>Bacilli</taxon>
        <taxon>Bacillales</taxon>
        <taxon>Paenibacillaceae</taxon>
        <taxon>Paenibacillus</taxon>
    </lineage>
</organism>
<accession>A0A385TZ18</accession>